<evidence type="ECO:0000256" key="5">
    <source>
        <dbReference type="ARBA" id="ARBA00022989"/>
    </source>
</evidence>
<evidence type="ECO:0000259" key="8">
    <source>
        <dbReference type="PROSITE" id="PS50156"/>
    </source>
</evidence>
<dbReference type="PROSITE" id="PS50156">
    <property type="entry name" value="SSD"/>
    <property type="match status" value="2"/>
</dbReference>
<evidence type="ECO:0000256" key="2">
    <source>
        <dbReference type="ARBA" id="ARBA00010157"/>
    </source>
</evidence>
<gene>
    <name evidence="9" type="ORF">C1S78_02275</name>
</gene>
<dbReference type="AlphaFoldDB" id="A0A8H2J8R8"/>
<dbReference type="GeneID" id="76723708"/>
<feature type="transmembrane region" description="Helical" evidence="7">
    <location>
        <begin position="547"/>
        <end position="568"/>
    </location>
</feature>
<dbReference type="SUPFAM" id="SSF82866">
    <property type="entry name" value="Multidrug efflux transporter AcrB transmembrane domain"/>
    <property type="match status" value="2"/>
</dbReference>
<feature type="transmembrane region" description="Helical" evidence="7">
    <location>
        <begin position="378"/>
        <end position="397"/>
    </location>
</feature>
<comment type="similarity">
    <text evidence="2">Belongs to the resistance-nodulation-cell division (RND) (TC 2.A.6) family. MmpL subfamily.</text>
</comment>
<evidence type="ECO:0000256" key="3">
    <source>
        <dbReference type="ARBA" id="ARBA00022475"/>
    </source>
</evidence>
<feature type="transmembrane region" description="Helical" evidence="7">
    <location>
        <begin position="31"/>
        <end position="53"/>
    </location>
</feature>
<evidence type="ECO:0000256" key="1">
    <source>
        <dbReference type="ARBA" id="ARBA00004651"/>
    </source>
</evidence>
<evidence type="ECO:0000256" key="7">
    <source>
        <dbReference type="SAM" id="Phobius"/>
    </source>
</evidence>
<dbReference type="Gene3D" id="1.20.1640.10">
    <property type="entry name" value="Multidrug efflux transporter AcrB transmembrane domain"/>
    <property type="match status" value="2"/>
</dbReference>
<feature type="transmembrane region" description="Helical" evidence="7">
    <location>
        <begin position="247"/>
        <end position="268"/>
    </location>
</feature>
<dbReference type="Pfam" id="PF03176">
    <property type="entry name" value="MMPL"/>
    <property type="match status" value="2"/>
</dbReference>
<keyword evidence="6 7" id="KW-0472">Membrane</keyword>
<feature type="transmembrane region" description="Helical" evidence="7">
    <location>
        <begin position="573"/>
        <end position="591"/>
    </location>
</feature>
<dbReference type="InterPro" id="IPR004869">
    <property type="entry name" value="MMPL_dom"/>
</dbReference>
<dbReference type="GO" id="GO:0005886">
    <property type="term" value="C:plasma membrane"/>
    <property type="evidence" value="ECO:0007669"/>
    <property type="project" value="UniProtKB-SubCell"/>
</dbReference>
<organism evidence="9">
    <name type="scientific">Mycolicibacterium mucogenicum DSM 44124</name>
    <dbReference type="NCBI Taxonomy" id="1226753"/>
    <lineage>
        <taxon>Bacteria</taxon>
        <taxon>Bacillati</taxon>
        <taxon>Actinomycetota</taxon>
        <taxon>Actinomycetes</taxon>
        <taxon>Mycobacteriales</taxon>
        <taxon>Mycobacteriaceae</taxon>
        <taxon>Mycolicibacterium</taxon>
    </lineage>
</organism>
<feature type="transmembrane region" description="Helical" evidence="7">
    <location>
        <begin position="198"/>
        <end position="227"/>
    </location>
</feature>
<name>A0A8H2J8R8_MYCMU</name>
<feature type="transmembrane region" description="Helical" evidence="7">
    <location>
        <begin position="611"/>
        <end position="632"/>
    </location>
</feature>
<protein>
    <submittedName>
        <fullName evidence="9">MMPL family transporter</fullName>
    </submittedName>
</protein>
<keyword evidence="3" id="KW-1003">Cell membrane</keyword>
<proteinExistence type="inferred from homology"/>
<dbReference type="PANTHER" id="PTHR33406:SF11">
    <property type="entry name" value="MEMBRANE PROTEIN SCO6666-RELATED"/>
    <property type="match status" value="1"/>
</dbReference>
<keyword evidence="4 7" id="KW-0812">Transmembrane</keyword>
<sequence length="751" mass="78476">MSSRRRRDAAMLELISRVVIAAPKRILVATVMLMSVFGILSAPVADLLGAGGFTDPDAQSNRANKVLTEEFHRGFVNLNLLVQASDPGVPVTAAPLRAQIDRLVTELRGTEHVARVLSPFEAPDPVAAGLVSKDGRSALVIAFMDGNETTGIASSTALVERYVGQRDPGLTISAGGPGAVYSAVNEQSRHDLTLSEAIVLPLTFLVLVWVFGGVVAALVPLAVGAFAISGSVAILRVLAEFVDVSVFALNLAVALGLALAIDYSLLLVSRYREEIGDGSHPDEALRRTMRTAGRTVVFSAATVALCLATMAVFPMYFLRSFAYGAVSVVVMAALAALVITPAAIRVAGKRIGKPGQRGPLTESRWYTWTHAVMRRPRIAAAVTLIPLVIVGLPFLNIKFGFPDDRILPTTSSARQVGDHVRSDFTQDAGLPVHIVLLHGNGSRDNAAIDAYAAELSKVPTVVAAAGPGATYAGGRAIGPAGHEAGTGKDASFLTVTTTTLPFSAASDEALDRLHAVPPPAGMTPLFTGAAQSNRDGVEAIASRVPTMLGLIAVVMFVLLFLLSGSVIIPLKALVLNALSLTATFGALVWIFQEGHLGGLGTTVVGTLVSTMPVLMFCVAFGLSMDYEVFIIARIREFWLASDKSDAAGRESVALGLAGTGRIVTAAALVMAITFAGLVASQVSFLRIFGFGLAVAILVDAIVIRTILLPAVMVLLGKANWWAPAPLARLHARIGLNEGAPSSNSSVPAEVG</sequence>
<dbReference type="PANTHER" id="PTHR33406">
    <property type="entry name" value="MEMBRANE PROTEIN MJ1562-RELATED"/>
    <property type="match status" value="1"/>
</dbReference>
<dbReference type="InterPro" id="IPR050545">
    <property type="entry name" value="Mycobact_MmpL"/>
</dbReference>
<feature type="transmembrane region" description="Helical" evidence="7">
    <location>
        <begin position="653"/>
        <end position="678"/>
    </location>
</feature>
<keyword evidence="5 7" id="KW-1133">Transmembrane helix</keyword>
<dbReference type="RefSeq" id="WP_099048584.1">
    <property type="nucleotide sequence ID" value="NZ_ANBS01000001.1"/>
</dbReference>
<evidence type="ECO:0000256" key="6">
    <source>
        <dbReference type="ARBA" id="ARBA00023136"/>
    </source>
</evidence>
<comment type="caution">
    <text evidence="9">The sequence shown here is derived from an EMBL/GenBank/DDBJ whole genome shotgun (WGS) entry which is preliminary data.</text>
</comment>
<evidence type="ECO:0000256" key="4">
    <source>
        <dbReference type="ARBA" id="ARBA00022692"/>
    </source>
</evidence>
<dbReference type="InterPro" id="IPR000731">
    <property type="entry name" value="SSD"/>
</dbReference>
<comment type="subcellular location">
    <subcellularLocation>
        <location evidence="1">Cell membrane</location>
        <topology evidence="1">Multi-pass membrane protein</topology>
    </subcellularLocation>
</comment>
<feature type="domain" description="SSD" evidence="8">
    <location>
        <begin position="255"/>
        <end position="346"/>
    </location>
</feature>
<feature type="transmembrane region" description="Helical" evidence="7">
    <location>
        <begin position="296"/>
        <end position="317"/>
    </location>
</feature>
<dbReference type="EMBL" id="POTL01000001">
    <property type="protein sequence ID" value="TLH51336.1"/>
    <property type="molecule type" value="Genomic_DNA"/>
</dbReference>
<feature type="transmembrane region" description="Helical" evidence="7">
    <location>
        <begin position="323"/>
        <end position="344"/>
    </location>
</feature>
<feature type="domain" description="SSD" evidence="8">
    <location>
        <begin position="599"/>
        <end position="713"/>
    </location>
</feature>
<reference evidence="9" key="1">
    <citation type="submission" date="2018-01" db="EMBL/GenBank/DDBJ databases">
        <title>Comparative genomics of Mycobacterium mucogenicum and Mycobacterium neoaurum clade members emphasizing tRNA and non-coding RNA.</title>
        <authorList>
            <person name="Behra P.R.K."/>
            <person name="Pettersson B.M.F."/>
            <person name="Das S."/>
            <person name="Dasgupta S."/>
            <person name="Kirsebom L.A."/>
        </authorList>
    </citation>
    <scope>NUCLEOTIDE SEQUENCE</scope>
    <source>
        <strain evidence="9">DSM 44124</strain>
    </source>
</reference>
<accession>A0A8H2J8R8</accession>
<evidence type="ECO:0000313" key="9">
    <source>
        <dbReference type="EMBL" id="TLH51336.1"/>
    </source>
</evidence>